<evidence type="ECO:0000313" key="5">
    <source>
        <dbReference type="EMBL" id="RUT34847.1"/>
    </source>
</evidence>
<dbReference type="OrthoDB" id="9806939at2"/>
<evidence type="ECO:0000259" key="4">
    <source>
        <dbReference type="Pfam" id="PF25954"/>
    </source>
</evidence>
<feature type="domain" description="CusB-like beta-barrel" evidence="4">
    <location>
        <begin position="256"/>
        <end position="319"/>
    </location>
</feature>
<dbReference type="NCBIfam" id="TIGR01730">
    <property type="entry name" value="RND_mfp"/>
    <property type="match status" value="1"/>
</dbReference>
<dbReference type="Pfam" id="PF25954">
    <property type="entry name" value="Beta-barrel_RND_2"/>
    <property type="match status" value="1"/>
</dbReference>
<dbReference type="Gene3D" id="2.40.50.100">
    <property type="match status" value="1"/>
</dbReference>
<dbReference type="SUPFAM" id="SSF111369">
    <property type="entry name" value="HlyD-like secretion proteins"/>
    <property type="match status" value="1"/>
</dbReference>
<feature type="domain" description="Multidrug resistance protein MdtA-like barrel-sandwich hybrid" evidence="3">
    <location>
        <begin position="100"/>
        <end position="239"/>
    </location>
</feature>
<dbReference type="FunFam" id="2.40.30.170:FF:000010">
    <property type="entry name" value="Efflux RND transporter periplasmic adaptor subunit"/>
    <property type="match status" value="1"/>
</dbReference>
<dbReference type="RefSeq" id="WP_127186967.1">
    <property type="nucleotide sequence ID" value="NZ_RZNJ01000001.1"/>
</dbReference>
<dbReference type="PANTHER" id="PTHR30469">
    <property type="entry name" value="MULTIDRUG RESISTANCE PROTEIN MDTA"/>
    <property type="match status" value="1"/>
</dbReference>
<organism evidence="5 6">
    <name type="scientific">Arsenicitalea aurantiaca</name>
    <dbReference type="NCBI Taxonomy" id="1783274"/>
    <lineage>
        <taxon>Bacteria</taxon>
        <taxon>Pseudomonadati</taxon>
        <taxon>Pseudomonadota</taxon>
        <taxon>Alphaproteobacteria</taxon>
        <taxon>Hyphomicrobiales</taxon>
        <taxon>Devosiaceae</taxon>
        <taxon>Arsenicitalea</taxon>
    </lineage>
</organism>
<gene>
    <name evidence="5" type="ORF">EMQ25_02495</name>
</gene>
<comment type="caution">
    <text evidence="5">The sequence shown here is derived from an EMBL/GenBank/DDBJ whole genome shotgun (WGS) entry which is preliminary data.</text>
</comment>
<dbReference type="AlphaFoldDB" id="A0A433XL84"/>
<evidence type="ECO:0000256" key="2">
    <source>
        <dbReference type="SAM" id="Coils"/>
    </source>
</evidence>
<evidence type="ECO:0000256" key="1">
    <source>
        <dbReference type="ARBA" id="ARBA00009477"/>
    </source>
</evidence>
<dbReference type="InterPro" id="IPR058625">
    <property type="entry name" value="MdtA-like_BSH"/>
</dbReference>
<protein>
    <submittedName>
        <fullName evidence="5">Efflux RND transporter periplasmic adaptor subunit</fullName>
    </submittedName>
</protein>
<feature type="coiled-coil region" evidence="2">
    <location>
        <begin position="148"/>
        <end position="213"/>
    </location>
</feature>
<dbReference type="GO" id="GO:1990281">
    <property type="term" value="C:efflux pump complex"/>
    <property type="evidence" value="ECO:0007669"/>
    <property type="project" value="TreeGrafter"/>
</dbReference>
<dbReference type="Gene3D" id="2.40.30.170">
    <property type="match status" value="1"/>
</dbReference>
<name>A0A433XL84_9HYPH</name>
<evidence type="ECO:0000313" key="6">
    <source>
        <dbReference type="Proteomes" id="UP000281547"/>
    </source>
</evidence>
<dbReference type="Proteomes" id="UP000281547">
    <property type="component" value="Unassembled WGS sequence"/>
</dbReference>
<sequence length="399" mass="42596">MNEMTPSKPEWALTRRDRKRLERAAAGKRPRRKWPFVLAALVALGAGGYFVLAGSTPPEAPAEAEIAEPVMQISPSEVTVIAPRRLERTVRVTGSLVPMRQAQVAAQVNGPVDSVNFRPGDTVSAGDVLVQVDIRNFQVQLSQQRSTAQATRTQLELAETQLERTRTLVDRGLSPANTLEQSQSNVDGLRANLAALEAQVETAEISIENATVRAPFDGVVSERLVEPGQTISAGTPLMGLVDLSSMEVRATASLTASAQIAEGQDATLSIEGLPNRSFEAEVRRINPVAVEGTRTIPVYLTLDNPDGVLRGGMFATGNVVVAAKDGAIAVPTAAIREDAEGEYVLKIDADRTHRQVIARGESWGGGLVEITSGVAEGDMLVTAPLAQVEPDMAIRMVEL</sequence>
<keyword evidence="2" id="KW-0175">Coiled coil</keyword>
<keyword evidence="6" id="KW-1185">Reference proteome</keyword>
<dbReference type="Gene3D" id="1.10.287.470">
    <property type="entry name" value="Helix hairpin bin"/>
    <property type="match status" value="1"/>
</dbReference>
<dbReference type="Pfam" id="PF25917">
    <property type="entry name" value="BSH_RND"/>
    <property type="match status" value="1"/>
</dbReference>
<dbReference type="GO" id="GO:0015562">
    <property type="term" value="F:efflux transmembrane transporter activity"/>
    <property type="evidence" value="ECO:0007669"/>
    <property type="project" value="TreeGrafter"/>
</dbReference>
<dbReference type="InterPro" id="IPR058792">
    <property type="entry name" value="Beta-barrel_RND_2"/>
</dbReference>
<dbReference type="EMBL" id="RZNJ01000001">
    <property type="protein sequence ID" value="RUT34847.1"/>
    <property type="molecule type" value="Genomic_DNA"/>
</dbReference>
<comment type="similarity">
    <text evidence="1">Belongs to the membrane fusion protein (MFP) (TC 8.A.1) family.</text>
</comment>
<proteinExistence type="inferred from homology"/>
<reference evidence="5 6" key="1">
    <citation type="journal article" date="2016" name="Int. J. Syst. Evol. Microbiol.">
        <title>Arsenicitalea aurantiaca gen. nov., sp. nov., a new member of the family Hyphomicrobiaceae, isolated from high-arsenic sediment.</title>
        <authorList>
            <person name="Mu Y."/>
            <person name="Zhou L."/>
            <person name="Zeng X.C."/>
            <person name="Liu L."/>
            <person name="Pan Y."/>
            <person name="Chen X."/>
            <person name="Wang J."/>
            <person name="Li S."/>
            <person name="Li W.J."/>
            <person name="Wang Y."/>
        </authorList>
    </citation>
    <scope>NUCLEOTIDE SEQUENCE [LARGE SCALE GENOMIC DNA]</scope>
    <source>
        <strain evidence="5 6">42-50</strain>
    </source>
</reference>
<dbReference type="Gene3D" id="2.40.420.20">
    <property type="match status" value="1"/>
</dbReference>
<dbReference type="InterPro" id="IPR006143">
    <property type="entry name" value="RND_pump_MFP"/>
</dbReference>
<accession>A0A433XL84</accession>
<evidence type="ECO:0000259" key="3">
    <source>
        <dbReference type="Pfam" id="PF25917"/>
    </source>
</evidence>